<dbReference type="Gene3D" id="1.50.10.20">
    <property type="match status" value="1"/>
</dbReference>
<comment type="caution">
    <text evidence="1">The sequence shown here is derived from an EMBL/GenBank/DDBJ whole genome shotgun (WGS) entry which is preliminary data.</text>
</comment>
<name>A0A1H9UB67_9BACI</name>
<evidence type="ECO:0008006" key="3">
    <source>
        <dbReference type="Google" id="ProtNLM"/>
    </source>
</evidence>
<dbReference type="AlphaFoldDB" id="A0A1H9UB67"/>
<evidence type="ECO:0000313" key="2">
    <source>
        <dbReference type="Proteomes" id="UP000199318"/>
    </source>
</evidence>
<dbReference type="GO" id="GO:0005975">
    <property type="term" value="P:carbohydrate metabolic process"/>
    <property type="evidence" value="ECO:0007669"/>
    <property type="project" value="InterPro"/>
</dbReference>
<evidence type="ECO:0000313" key="1">
    <source>
        <dbReference type="EMBL" id="SES06599.1"/>
    </source>
</evidence>
<organism evidence="1 2">
    <name type="scientific">Salisediminibacterium halotolerans</name>
    <dbReference type="NCBI Taxonomy" id="517425"/>
    <lineage>
        <taxon>Bacteria</taxon>
        <taxon>Bacillati</taxon>
        <taxon>Bacillota</taxon>
        <taxon>Bacilli</taxon>
        <taxon>Bacillales</taxon>
        <taxon>Bacillaceae</taxon>
        <taxon>Salisediminibacterium</taxon>
    </lineage>
</organism>
<keyword evidence="2" id="KW-1185">Reference proteome</keyword>
<sequence>MEQLLRHILQRINGEKTELPEIDAPYAYIDENGQQHVYISAAYPGERAQVRGGKGASLSQAAESALKKMPAIDTDDVKFDIVTEINTVKQTMSWMNVLTEKISYTPREDGVILDKEGFLSFLPEEVEMYGMIRSGKLQREHMYRALRKHGLLGTPAERMLTAEEWFDVFTFKTASYYLNDEGMHLLFRGHRDTQNEPLTKETLEQAVALTKNHYFTQVLNRQGKFVYSYDPRDQFAANRYNILRHAGTTYAMLEAYEVTHDAVLLKTAEKALRYLLKRIEFFQLEGKEVAAVVENDAIKLGGNGLALIALSKYTEQTSDEQYLAYMTGLAAWMRATQDETGKFAVHKQTFSTGEVTHFNSSYYPGEAILGLVRLYQLDGNETWLDTAENEADFLINRRDAEAQQDSIEHDHWLLYALNELHRERPKELYVRHSYFIAEAIFASQRTDRSAFDHEWLGSYEMKGTPRSTPTACRSEGLGAVYQMARRIDDHDMAERARTAMLAGIRFQLQLQYRPESVMYLTNKKLCLGALHESLDSYEIRNDYTQHSLSSFIQAIKIITTSS</sequence>
<dbReference type="RefSeq" id="WP_093073028.1">
    <property type="nucleotide sequence ID" value="NZ_FOGV01000013.1"/>
</dbReference>
<proteinExistence type="predicted"/>
<protein>
    <recommendedName>
        <fullName evidence="3">AMMECR1 domain-containing protein</fullName>
    </recommendedName>
</protein>
<accession>A0A1H9UB67</accession>
<dbReference type="OrthoDB" id="9810718at2"/>
<gene>
    <name evidence="1" type="ORF">SAMN05444126_11371</name>
</gene>
<dbReference type="EMBL" id="FOGV01000013">
    <property type="protein sequence ID" value="SES06599.1"/>
    <property type="molecule type" value="Genomic_DNA"/>
</dbReference>
<dbReference type="InterPro" id="IPR008928">
    <property type="entry name" value="6-hairpin_glycosidase_sf"/>
</dbReference>
<reference evidence="2" key="1">
    <citation type="submission" date="2016-10" db="EMBL/GenBank/DDBJ databases">
        <authorList>
            <person name="de Groot N.N."/>
        </authorList>
    </citation>
    <scope>NUCLEOTIDE SEQUENCE [LARGE SCALE GENOMIC DNA]</scope>
    <source>
        <strain evidence="2">10nlg</strain>
    </source>
</reference>
<dbReference type="STRING" id="1464123.SAMN05444126_11371"/>
<dbReference type="SUPFAM" id="SSF48208">
    <property type="entry name" value="Six-hairpin glycosidases"/>
    <property type="match status" value="1"/>
</dbReference>
<dbReference type="Proteomes" id="UP000199318">
    <property type="component" value="Unassembled WGS sequence"/>
</dbReference>